<feature type="compositionally biased region" description="Low complexity" evidence="2">
    <location>
        <begin position="975"/>
        <end position="985"/>
    </location>
</feature>
<dbReference type="InterPro" id="IPR011765">
    <property type="entry name" value="Pept_M16_N"/>
</dbReference>
<feature type="signal peptide" evidence="3">
    <location>
        <begin position="1"/>
        <end position="25"/>
    </location>
</feature>
<reference evidence="7" key="1">
    <citation type="submission" date="2018-05" db="EMBL/GenBank/DDBJ databases">
        <authorList>
            <person name="Nie L."/>
        </authorList>
    </citation>
    <scope>NUCLEOTIDE SEQUENCE [LARGE SCALE GENOMIC DNA]</scope>
    <source>
        <strain evidence="7">NL</strain>
    </source>
</reference>
<dbReference type="RefSeq" id="WP_111480272.1">
    <property type="nucleotide sequence ID" value="NZ_QHKM01000010.1"/>
</dbReference>
<dbReference type="OrthoDB" id="9811314at2"/>
<evidence type="ECO:0000256" key="3">
    <source>
        <dbReference type="SAM" id="SignalP"/>
    </source>
</evidence>
<dbReference type="Pfam" id="PF05193">
    <property type="entry name" value="Peptidase_M16_C"/>
    <property type="match status" value="2"/>
</dbReference>
<evidence type="ECO:0000313" key="7">
    <source>
        <dbReference type="Proteomes" id="UP000248553"/>
    </source>
</evidence>
<dbReference type="PANTHER" id="PTHR11851:SF49">
    <property type="entry name" value="MITOCHONDRIAL-PROCESSING PEPTIDASE SUBUNIT ALPHA"/>
    <property type="match status" value="1"/>
</dbReference>
<evidence type="ECO:0000313" key="6">
    <source>
        <dbReference type="EMBL" id="RAK63195.1"/>
    </source>
</evidence>
<dbReference type="EMBL" id="QHKM01000010">
    <property type="protein sequence ID" value="RAK63195.1"/>
    <property type="molecule type" value="Genomic_DNA"/>
</dbReference>
<dbReference type="SUPFAM" id="SSF63411">
    <property type="entry name" value="LuxS/MPP-like metallohydrolase"/>
    <property type="match status" value="4"/>
</dbReference>
<keyword evidence="3" id="KW-0732">Signal</keyword>
<proteinExistence type="inferred from homology"/>
<organism evidence="6 7">
    <name type="scientific">Hymenobacter edaphi</name>
    <dbReference type="NCBI Taxonomy" id="2211146"/>
    <lineage>
        <taxon>Bacteria</taxon>
        <taxon>Pseudomonadati</taxon>
        <taxon>Bacteroidota</taxon>
        <taxon>Cytophagia</taxon>
        <taxon>Cytophagales</taxon>
        <taxon>Hymenobacteraceae</taxon>
        <taxon>Hymenobacter</taxon>
    </lineage>
</organism>
<feature type="domain" description="Peptidase M16 C-terminal" evidence="5">
    <location>
        <begin position="699"/>
        <end position="875"/>
    </location>
</feature>
<evidence type="ECO:0000259" key="4">
    <source>
        <dbReference type="Pfam" id="PF00675"/>
    </source>
</evidence>
<dbReference type="PANTHER" id="PTHR11851">
    <property type="entry name" value="METALLOPROTEASE"/>
    <property type="match status" value="1"/>
</dbReference>
<dbReference type="InterPro" id="IPR011249">
    <property type="entry name" value="Metalloenz_LuxS/M16"/>
</dbReference>
<evidence type="ECO:0000256" key="2">
    <source>
        <dbReference type="SAM" id="MobiDB-lite"/>
    </source>
</evidence>
<feature type="domain" description="Peptidase M16 N-terminal" evidence="4">
    <location>
        <begin position="546"/>
        <end position="667"/>
    </location>
</feature>
<protein>
    <submittedName>
        <fullName evidence="6">Insulinase family protein</fullName>
    </submittedName>
</protein>
<dbReference type="Gene3D" id="3.30.830.10">
    <property type="entry name" value="Metalloenzyme, LuxS/M16 peptidase-like"/>
    <property type="match status" value="4"/>
</dbReference>
<keyword evidence="7" id="KW-1185">Reference proteome</keyword>
<accession>A0A328B945</accession>
<comment type="similarity">
    <text evidence="1">Belongs to the peptidase M16 family.</text>
</comment>
<dbReference type="InterPro" id="IPR007863">
    <property type="entry name" value="Peptidase_M16_C"/>
</dbReference>
<dbReference type="InterPro" id="IPR050361">
    <property type="entry name" value="MPP/UQCRC_Complex"/>
</dbReference>
<feature type="chain" id="PRO_5016374797" evidence="3">
    <location>
        <begin position="26"/>
        <end position="1022"/>
    </location>
</feature>
<gene>
    <name evidence="6" type="ORF">DLM85_21655</name>
</gene>
<dbReference type="Pfam" id="PF00675">
    <property type="entry name" value="Peptidase_M16"/>
    <property type="match status" value="2"/>
</dbReference>
<sequence>MTRNQLLLLGFGAFLTAAAPQAASAQTKAAAKPAAKTATAAKATAGGTRLVEKVTRKPGEVAIPYEKYVLPNGLTLIVSEDHSDPIAHVDVTYHVGSARETIGKSGFAHFFEHMMFQGSDHVGDEQHFKIVSSAGGTLNGTTNRDRTNYFETLPSNQLETALWLEADRMGFLLDAVTEKKFEVQRSTVKNERGQNYDNRPYGLASENVSKALYPYGHPYSWLTIGYLEDLNRSDVNDLKNFFLRWYGPNNATVTVGGDVKAADVVKLVEKYFGSIPAGPAVQNMKPMVPTLTADRYVSYQDNVRFPMLQMVFPTVPGNHPDEPAIDALAAILGGSKTSPLYQNLVKAQKAVQAQSYHPTSELSGEFTMVALGMPGKPLSELETIMRASIEEVAKRGISDEDVARYKASTEADLINRLQSVSGKVSTLAGYQYQTGNPNRLPIDLKRIQSLTKADVDRVFKQYVLGKKAVVLSVVPKANPDLIAKADNFKVDPSGFKAPKDEYAGLKYNKAKDNFDRAQQPKAGAAPMVAVPTVWKADMPNKLKVIGTQNAEMPTTTMLLTIRGGHRIESNMPGKAGIASLTANLMEESTEKYSAEQFDAELEKLGSNISISSSGDATTVYVQSLTKNLDKTLALVEQRLLHPKFEQDDFDRLKKQALEGIANQNTQPVVIADKTYNRLLFGQNDIMAVPTSGTAATVGSITLDDVKQFYQNYYAPNISHLVVVSDQPQAAITPKLGFLGSWATKPVELPKPVASSKTDKTKLYFVNKDNAPQSEIRIGYVGLPYDATGEYYRAYLMNYILGGAFNSRINLNLREDKGYTYGARSGFQGNRYAGPFTAQAGVRADASAASVKEFMKEIETFRKDGITDEDLAFLKASIGQSDALKYETGQQKAMFLSRLVEYDLPTDYVKQQTEILNNLTKEDVKALAGKYLPEQMYIVTVGDKKYLPELKQLGYEVIELDADGNPVAAAVAAEPAPAMTPVAPTTSDKKTKVKMKEDGKKDKKKMKSDEDGSKEKSKTEQGK</sequence>
<feature type="domain" description="Peptidase M16 N-terminal" evidence="4">
    <location>
        <begin position="78"/>
        <end position="213"/>
    </location>
</feature>
<feature type="compositionally biased region" description="Basic and acidic residues" evidence="2">
    <location>
        <begin position="986"/>
        <end position="1022"/>
    </location>
</feature>
<comment type="caution">
    <text evidence="6">The sequence shown here is derived from an EMBL/GenBank/DDBJ whole genome shotgun (WGS) entry which is preliminary data.</text>
</comment>
<dbReference type="GO" id="GO:0046872">
    <property type="term" value="F:metal ion binding"/>
    <property type="evidence" value="ECO:0007669"/>
    <property type="project" value="InterPro"/>
</dbReference>
<feature type="region of interest" description="Disordered" evidence="2">
    <location>
        <begin position="975"/>
        <end position="1022"/>
    </location>
</feature>
<dbReference type="Proteomes" id="UP000248553">
    <property type="component" value="Unassembled WGS sequence"/>
</dbReference>
<evidence type="ECO:0000259" key="5">
    <source>
        <dbReference type="Pfam" id="PF05193"/>
    </source>
</evidence>
<evidence type="ECO:0000256" key="1">
    <source>
        <dbReference type="ARBA" id="ARBA00007261"/>
    </source>
</evidence>
<feature type="domain" description="Peptidase M16 C-terminal" evidence="5">
    <location>
        <begin position="235"/>
        <end position="407"/>
    </location>
</feature>
<dbReference type="AlphaFoldDB" id="A0A328B945"/>
<name>A0A328B945_9BACT</name>